<evidence type="ECO:0000313" key="1">
    <source>
        <dbReference type="EMBL" id="MFI2474781.1"/>
    </source>
</evidence>
<dbReference type="Gene3D" id="3.90.226.10">
    <property type="entry name" value="2-enoyl-CoA Hydratase, Chain A, domain 1"/>
    <property type="match status" value="2"/>
</dbReference>
<evidence type="ECO:0008006" key="3">
    <source>
        <dbReference type="Google" id="ProtNLM"/>
    </source>
</evidence>
<protein>
    <recommendedName>
        <fullName evidence="3">Enoyl-CoA hydratase</fullName>
    </recommendedName>
</protein>
<sequence length="81" mass="8521">MDELVLCSIDGAIATLTLNRPGKLNALTADVFDRLRARRLSAAEAADIGLVDHCAPDAELDGYVAELTARIAANSPGSNRI</sequence>
<accession>A0ABW7X119</accession>
<gene>
    <name evidence="1" type="ORF">ACH49W_15505</name>
</gene>
<reference evidence="1 2" key="1">
    <citation type="submission" date="2024-10" db="EMBL/GenBank/DDBJ databases">
        <title>The Natural Products Discovery Center: Release of the First 8490 Sequenced Strains for Exploring Actinobacteria Biosynthetic Diversity.</title>
        <authorList>
            <person name="Kalkreuter E."/>
            <person name="Kautsar S.A."/>
            <person name="Yang D."/>
            <person name="Bader C.D."/>
            <person name="Teijaro C.N."/>
            <person name="Fluegel L."/>
            <person name="Davis C.M."/>
            <person name="Simpson J.R."/>
            <person name="Lauterbach L."/>
            <person name="Steele A.D."/>
            <person name="Gui C."/>
            <person name="Meng S."/>
            <person name="Li G."/>
            <person name="Viehrig K."/>
            <person name="Ye F."/>
            <person name="Su P."/>
            <person name="Kiefer A.F."/>
            <person name="Nichols A."/>
            <person name="Cepeda A.J."/>
            <person name="Yan W."/>
            <person name="Fan B."/>
            <person name="Jiang Y."/>
            <person name="Adhikari A."/>
            <person name="Zheng C.-J."/>
            <person name="Schuster L."/>
            <person name="Cowan T.M."/>
            <person name="Smanski M.J."/>
            <person name="Chevrette M.G."/>
            <person name="De Carvalho L.P.S."/>
            <person name="Shen B."/>
        </authorList>
    </citation>
    <scope>NUCLEOTIDE SEQUENCE [LARGE SCALE GENOMIC DNA]</scope>
    <source>
        <strain evidence="1 2">NPDC019275</strain>
    </source>
</reference>
<dbReference type="RefSeq" id="WP_357402271.1">
    <property type="nucleotide sequence ID" value="NZ_JBEYCD010000003.1"/>
</dbReference>
<comment type="caution">
    <text evidence="1">The sequence shown here is derived from an EMBL/GenBank/DDBJ whole genome shotgun (WGS) entry which is preliminary data.</text>
</comment>
<dbReference type="EMBL" id="JBIRYO010000008">
    <property type="protein sequence ID" value="MFI2474781.1"/>
    <property type="molecule type" value="Genomic_DNA"/>
</dbReference>
<keyword evidence="2" id="KW-1185">Reference proteome</keyword>
<proteinExistence type="predicted"/>
<dbReference type="SUPFAM" id="SSF52096">
    <property type="entry name" value="ClpP/crotonase"/>
    <property type="match status" value="2"/>
</dbReference>
<evidence type="ECO:0000313" key="2">
    <source>
        <dbReference type="Proteomes" id="UP001611415"/>
    </source>
</evidence>
<dbReference type="Proteomes" id="UP001611415">
    <property type="component" value="Unassembled WGS sequence"/>
</dbReference>
<dbReference type="InterPro" id="IPR029045">
    <property type="entry name" value="ClpP/crotonase-like_dom_sf"/>
</dbReference>
<organism evidence="1 2">
    <name type="scientific">Nocardia xishanensis</name>
    <dbReference type="NCBI Taxonomy" id="238964"/>
    <lineage>
        <taxon>Bacteria</taxon>
        <taxon>Bacillati</taxon>
        <taxon>Actinomycetota</taxon>
        <taxon>Actinomycetes</taxon>
        <taxon>Mycobacteriales</taxon>
        <taxon>Nocardiaceae</taxon>
        <taxon>Nocardia</taxon>
    </lineage>
</organism>
<name>A0ABW7X119_9NOCA</name>